<dbReference type="GO" id="GO:0005886">
    <property type="term" value="C:plasma membrane"/>
    <property type="evidence" value="ECO:0007669"/>
    <property type="project" value="UniProtKB-SubCell"/>
</dbReference>
<dbReference type="Proteomes" id="UP000283700">
    <property type="component" value="Unassembled WGS sequence"/>
</dbReference>
<dbReference type="InterPro" id="IPR020846">
    <property type="entry name" value="MFS_dom"/>
</dbReference>
<evidence type="ECO:0000256" key="5">
    <source>
        <dbReference type="ARBA" id="ARBA00022989"/>
    </source>
</evidence>
<dbReference type="NCBIfam" id="NF002921">
    <property type="entry name" value="PRK03545.1"/>
    <property type="match status" value="1"/>
</dbReference>
<name>A0A415UBM6_9FIRM</name>
<feature type="transmembrane region" description="Helical" evidence="7">
    <location>
        <begin position="107"/>
        <end position="128"/>
    </location>
</feature>
<keyword evidence="5 7" id="KW-1133">Transmembrane helix</keyword>
<comment type="caution">
    <text evidence="9">The sequence shown here is derived from an EMBL/GenBank/DDBJ whole genome shotgun (WGS) entry which is preliminary data.</text>
</comment>
<comment type="subcellular location">
    <subcellularLocation>
        <location evidence="1">Cell membrane</location>
        <topology evidence="1">Multi-pass membrane protein</topology>
    </subcellularLocation>
</comment>
<dbReference type="AlphaFoldDB" id="A0A415UBM6"/>
<evidence type="ECO:0000256" key="3">
    <source>
        <dbReference type="ARBA" id="ARBA00022475"/>
    </source>
</evidence>
<dbReference type="CDD" id="cd17324">
    <property type="entry name" value="MFS_NepI_like"/>
    <property type="match status" value="1"/>
</dbReference>
<evidence type="ECO:0000256" key="6">
    <source>
        <dbReference type="ARBA" id="ARBA00023136"/>
    </source>
</evidence>
<dbReference type="PANTHER" id="PTHR43124">
    <property type="entry name" value="PURINE EFFLUX PUMP PBUE"/>
    <property type="match status" value="1"/>
</dbReference>
<evidence type="ECO:0000313" key="10">
    <source>
        <dbReference type="Proteomes" id="UP000283700"/>
    </source>
</evidence>
<sequence>MQSKMTLKEWLPLLGITVSAFIFNTSEFMPIGLLTDIADSFHITEAHAGVLITVYSWIVMLLSLPLMLLLNKIDFKRLLLGTIALFGIFQMLSAFSASYGMLMISRIGVACTHSVFWSIASPAAVSVVSEKFRSLALSMVVTGTSIAMILGLPLGRIIGLHMGWNMAFFCVGIIAFITTAYLIFVFPKVPGGESFSIKQMPEIFKNKMLMGIFLVTFLFATSYYTGYSYIEPFLQKVAGLSANWVTTTLTIFGAAGLLGSFLFSHYYDKNKYLFVKLVMISVAAALLLLYPISKAHMAVVLLCVFWGMAVMAFNVTFQSEIITYAPAAASSVAMAIYSGIYNLGIGSGTWIGGSICTHLSISYIGIAGGMIAVVAALLCIFVVIKYMKEFDRAMK</sequence>
<keyword evidence="6 7" id="KW-0472">Membrane</keyword>
<organism evidence="9 10">
    <name type="scientific">Anaerobutyricum hallii</name>
    <dbReference type="NCBI Taxonomy" id="39488"/>
    <lineage>
        <taxon>Bacteria</taxon>
        <taxon>Bacillati</taxon>
        <taxon>Bacillota</taxon>
        <taxon>Clostridia</taxon>
        <taxon>Lachnospirales</taxon>
        <taxon>Lachnospiraceae</taxon>
        <taxon>Anaerobutyricum</taxon>
    </lineage>
</organism>
<evidence type="ECO:0000259" key="8">
    <source>
        <dbReference type="PROSITE" id="PS50850"/>
    </source>
</evidence>
<evidence type="ECO:0000256" key="2">
    <source>
        <dbReference type="ARBA" id="ARBA00022448"/>
    </source>
</evidence>
<keyword evidence="3" id="KW-1003">Cell membrane</keyword>
<feature type="transmembrane region" description="Helical" evidence="7">
    <location>
        <begin position="361"/>
        <end position="384"/>
    </location>
</feature>
<dbReference type="InterPro" id="IPR011701">
    <property type="entry name" value="MFS"/>
</dbReference>
<evidence type="ECO:0000256" key="7">
    <source>
        <dbReference type="SAM" id="Phobius"/>
    </source>
</evidence>
<feature type="transmembrane region" description="Helical" evidence="7">
    <location>
        <begin position="242"/>
        <end position="266"/>
    </location>
</feature>
<keyword evidence="2" id="KW-0813">Transport</keyword>
<feature type="transmembrane region" description="Helical" evidence="7">
    <location>
        <begin position="78"/>
        <end position="101"/>
    </location>
</feature>
<feature type="domain" description="Major facilitator superfamily (MFS) profile" evidence="8">
    <location>
        <begin position="12"/>
        <end position="387"/>
    </location>
</feature>
<dbReference type="PANTHER" id="PTHR43124:SF4">
    <property type="entry name" value="SUGAR EFFLUX TRANSPORTER"/>
    <property type="match status" value="1"/>
</dbReference>
<accession>A0A415UBM6</accession>
<dbReference type="Gene3D" id="1.20.1250.20">
    <property type="entry name" value="MFS general substrate transporter like domains"/>
    <property type="match status" value="1"/>
</dbReference>
<keyword evidence="9" id="KW-0762">Sugar transport</keyword>
<feature type="transmembrane region" description="Helical" evidence="7">
    <location>
        <begin position="135"/>
        <end position="154"/>
    </location>
</feature>
<feature type="transmembrane region" description="Helical" evidence="7">
    <location>
        <begin position="208"/>
        <end position="230"/>
    </location>
</feature>
<proteinExistence type="predicted"/>
<evidence type="ECO:0000313" key="9">
    <source>
        <dbReference type="EMBL" id="RHN15536.1"/>
    </source>
</evidence>
<reference evidence="9 10" key="1">
    <citation type="submission" date="2018-08" db="EMBL/GenBank/DDBJ databases">
        <title>A genome reference for cultivated species of the human gut microbiota.</title>
        <authorList>
            <person name="Zou Y."/>
            <person name="Xue W."/>
            <person name="Luo G."/>
        </authorList>
    </citation>
    <scope>NUCLEOTIDE SEQUENCE [LARGE SCALE GENOMIC DNA]</scope>
    <source>
        <strain evidence="9 10">AF31-17AC</strain>
    </source>
</reference>
<dbReference type="InterPro" id="IPR036259">
    <property type="entry name" value="MFS_trans_sf"/>
</dbReference>
<gene>
    <name evidence="9" type="ORF">DWZ29_04320</name>
</gene>
<dbReference type="Pfam" id="PF07690">
    <property type="entry name" value="MFS_1"/>
    <property type="match status" value="1"/>
</dbReference>
<dbReference type="RefSeq" id="WP_118485771.1">
    <property type="nucleotide sequence ID" value="NZ_QRQO01000008.1"/>
</dbReference>
<feature type="transmembrane region" description="Helical" evidence="7">
    <location>
        <begin position="273"/>
        <end position="292"/>
    </location>
</feature>
<evidence type="ECO:0000256" key="4">
    <source>
        <dbReference type="ARBA" id="ARBA00022692"/>
    </source>
</evidence>
<dbReference type="InterPro" id="IPR050189">
    <property type="entry name" value="MFS_Efflux_Transporters"/>
</dbReference>
<feature type="transmembrane region" description="Helical" evidence="7">
    <location>
        <begin position="166"/>
        <end position="187"/>
    </location>
</feature>
<dbReference type="PROSITE" id="PS50850">
    <property type="entry name" value="MFS"/>
    <property type="match status" value="1"/>
</dbReference>
<feature type="transmembrane region" description="Helical" evidence="7">
    <location>
        <begin position="12"/>
        <end position="34"/>
    </location>
</feature>
<feature type="transmembrane region" description="Helical" evidence="7">
    <location>
        <begin position="298"/>
        <end position="317"/>
    </location>
</feature>
<keyword evidence="4 7" id="KW-0812">Transmembrane</keyword>
<dbReference type="SUPFAM" id="SSF103473">
    <property type="entry name" value="MFS general substrate transporter"/>
    <property type="match status" value="1"/>
</dbReference>
<dbReference type="GO" id="GO:0022857">
    <property type="term" value="F:transmembrane transporter activity"/>
    <property type="evidence" value="ECO:0007669"/>
    <property type="project" value="InterPro"/>
</dbReference>
<feature type="transmembrane region" description="Helical" evidence="7">
    <location>
        <begin position="46"/>
        <end position="71"/>
    </location>
</feature>
<feature type="transmembrane region" description="Helical" evidence="7">
    <location>
        <begin position="324"/>
        <end position="341"/>
    </location>
</feature>
<evidence type="ECO:0000256" key="1">
    <source>
        <dbReference type="ARBA" id="ARBA00004651"/>
    </source>
</evidence>
<protein>
    <submittedName>
        <fullName evidence="9">Sugar transporter</fullName>
    </submittedName>
</protein>
<dbReference type="EMBL" id="QRQO01000008">
    <property type="protein sequence ID" value="RHN15536.1"/>
    <property type="molecule type" value="Genomic_DNA"/>
</dbReference>